<proteinExistence type="predicted"/>
<evidence type="ECO:0000313" key="2">
    <source>
        <dbReference type="Proteomes" id="UP001054837"/>
    </source>
</evidence>
<protein>
    <submittedName>
        <fullName evidence="1">Uncharacterized protein</fullName>
    </submittedName>
</protein>
<organism evidence="1 2">
    <name type="scientific">Caerostris darwini</name>
    <dbReference type="NCBI Taxonomy" id="1538125"/>
    <lineage>
        <taxon>Eukaryota</taxon>
        <taxon>Metazoa</taxon>
        <taxon>Ecdysozoa</taxon>
        <taxon>Arthropoda</taxon>
        <taxon>Chelicerata</taxon>
        <taxon>Arachnida</taxon>
        <taxon>Araneae</taxon>
        <taxon>Araneomorphae</taxon>
        <taxon>Entelegynae</taxon>
        <taxon>Araneoidea</taxon>
        <taxon>Araneidae</taxon>
        <taxon>Caerostris</taxon>
    </lineage>
</organism>
<name>A0AAV4UVH4_9ARAC</name>
<gene>
    <name evidence="1" type="ORF">CDAR_517811</name>
</gene>
<evidence type="ECO:0000313" key="1">
    <source>
        <dbReference type="EMBL" id="GIY61901.1"/>
    </source>
</evidence>
<dbReference type="EMBL" id="BPLQ01012007">
    <property type="protein sequence ID" value="GIY61901.1"/>
    <property type="molecule type" value="Genomic_DNA"/>
</dbReference>
<dbReference type="AlphaFoldDB" id="A0AAV4UVH4"/>
<dbReference type="Proteomes" id="UP001054837">
    <property type="component" value="Unassembled WGS sequence"/>
</dbReference>
<comment type="caution">
    <text evidence="1">The sequence shown here is derived from an EMBL/GenBank/DDBJ whole genome shotgun (WGS) entry which is preliminary data.</text>
</comment>
<accession>A0AAV4UVH4</accession>
<sequence>MPFPYLIFTSLSAGKRERIKALSPLSHHRSYTSAFNKRNFPTFLVPFLRTLTNLISIYHSTNQYSRFPTTRLCEEPINSLRMMAAKHLAFVRIVKGWSISRLQC</sequence>
<reference evidence="1 2" key="1">
    <citation type="submission" date="2021-06" db="EMBL/GenBank/DDBJ databases">
        <title>Caerostris darwini draft genome.</title>
        <authorList>
            <person name="Kono N."/>
            <person name="Arakawa K."/>
        </authorList>
    </citation>
    <scope>NUCLEOTIDE SEQUENCE [LARGE SCALE GENOMIC DNA]</scope>
</reference>
<keyword evidence="2" id="KW-1185">Reference proteome</keyword>